<dbReference type="SUPFAM" id="SSF57716">
    <property type="entry name" value="Glucocorticoid receptor-like (DNA-binding domain)"/>
    <property type="match status" value="3"/>
</dbReference>
<accession>A0A8C9LGJ5</accession>
<feature type="domain" description="LIM zinc-binding" evidence="6">
    <location>
        <begin position="109"/>
        <end position="170"/>
    </location>
</feature>
<reference evidence="7" key="2">
    <citation type="submission" date="2025-09" db="UniProtKB">
        <authorList>
            <consortium name="Ensembl"/>
        </authorList>
    </citation>
    <scope>IDENTIFICATION</scope>
</reference>
<keyword evidence="4 5" id="KW-0440">LIM domain</keyword>
<evidence type="ECO:0000256" key="5">
    <source>
        <dbReference type="PROSITE-ProRule" id="PRU00125"/>
    </source>
</evidence>
<proteinExistence type="predicted"/>
<dbReference type="Pfam" id="PF00412">
    <property type="entry name" value="LIM"/>
    <property type="match status" value="2"/>
</dbReference>
<dbReference type="FunFam" id="2.10.110.10:FF:000025">
    <property type="entry name" value="Cysteine-rich protein 2"/>
    <property type="match status" value="2"/>
</dbReference>
<evidence type="ECO:0000259" key="6">
    <source>
        <dbReference type="PROSITE" id="PS50023"/>
    </source>
</evidence>
<dbReference type="PROSITE" id="PS00478">
    <property type="entry name" value="LIM_DOMAIN_1"/>
    <property type="match status" value="1"/>
</dbReference>
<feature type="domain" description="LIM zinc-binding" evidence="6">
    <location>
        <begin position="3"/>
        <end position="63"/>
    </location>
</feature>
<dbReference type="InterPro" id="IPR001781">
    <property type="entry name" value="Znf_LIM"/>
</dbReference>
<name>A0A8C9LGJ5_PAVCR</name>
<evidence type="ECO:0000313" key="8">
    <source>
        <dbReference type="Proteomes" id="UP000694428"/>
    </source>
</evidence>
<dbReference type="CDD" id="cd09478">
    <property type="entry name" value="LIM_CRIP"/>
    <property type="match status" value="1"/>
</dbReference>
<dbReference type="GO" id="GO:0008630">
    <property type="term" value="P:intrinsic apoptotic signaling pathway in response to DNA damage"/>
    <property type="evidence" value="ECO:0007669"/>
    <property type="project" value="TreeGrafter"/>
</dbReference>
<dbReference type="PANTHER" id="PTHR46074:SF3">
    <property type="entry name" value="CYSTEINE-RICH PROTEIN 1"/>
    <property type="match status" value="1"/>
</dbReference>
<evidence type="ECO:0000256" key="2">
    <source>
        <dbReference type="ARBA" id="ARBA00022737"/>
    </source>
</evidence>
<dbReference type="Ensembl" id="ENSPSTT00000026956.1">
    <property type="protein sequence ID" value="ENSPSTP00000025629.1"/>
    <property type="gene ID" value="ENSPSTG00000018861.1"/>
</dbReference>
<dbReference type="Proteomes" id="UP000694428">
    <property type="component" value="Unplaced"/>
</dbReference>
<evidence type="ECO:0000256" key="1">
    <source>
        <dbReference type="ARBA" id="ARBA00022723"/>
    </source>
</evidence>
<protein>
    <recommendedName>
        <fullName evidence="6">LIM zinc-binding domain-containing protein</fullName>
    </recommendedName>
</protein>
<dbReference type="GO" id="GO:0010468">
    <property type="term" value="P:regulation of gene expression"/>
    <property type="evidence" value="ECO:0007669"/>
    <property type="project" value="TreeGrafter"/>
</dbReference>
<dbReference type="GO" id="GO:0008270">
    <property type="term" value="F:zinc ion binding"/>
    <property type="evidence" value="ECO:0007669"/>
    <property type="project" value="TreeGrafter"/>
</dbReference>
<keyword evidence="3 5" id="KW-0862">Zinc</keyword>
<organism evidence="7 8">
    <name type="scientific">Pavo cristatus</name>
    <name type="common">Indian peafowl</name>
    <name type="synonym">Blue peafowl</name>
    <dbReference type="NCBI Taxonomy" id="9049"/>
    <lineage>
        <taxon>Eukaryota</taxon>
        <taxon>Metazoa</taxon>
        <taxon>Chordata</taxon>
        <taxon>Craniata</taxon>
        <taxon>Vertebrata</taxon>
        <taxon>Euteleostomi</taxon>
        <taxon>Archelosauria</taxon>
        <taxon>Archosauria</taxon>
        <taxon>Dinosauria</taxon>
        <taxon>Saurischia</taxon>
        <taxon>Theropoda</taxon>
        <taxon>Coelurosauria</taxon>
        <taxon>Aves</taxon>
        <taxon>Neognathae</taxon>
        <taxon>Galloanserae</taxon>
        <taxon>Galliformes</taxon>
        <taxon>Phasianidae</taxon>
        <taxon>Phasianinae</taxon>
        <taxon>Pavo</taxon>
    </lineage>
</organism>
<dbReference type="AlphaFoldDB" id="A0A8C9LGJ5"/>
<sequence length="205" mass="23037">RAHSHPLCDRWVFSRKVSSLGKDWHKFCLKCERCNKTLTPGGHAEHDGKPFCHKPCYATLFGPKGTSGRCLYPAAPIPTAPNASQELGCHELSHRCERRVEPSRADTMPKCPRCQKEVYFAEKVTSLGKDWHRPCLRCEKCNKTLTSGGHAEHDGKPYCNHPCYAALFGPKGRVNWGCGFGREEGVRDLFPCLSTAQQRCILQHC</sequence>
<dbReference type="SMART" id="SM00132">
    <property type="entry name" value="LIM"/>
    <property type="match status" value="2"/>
</dbReference>
<evidence type="ECO:0000256" key="3">
    <source>
        <dbReference type="ARBA" id="ARBA00022833"/>
    </source>
</evidence>
<keyword evidence="2" id="KW-0677">Repeat</keyword>
<dbReference type="PROSITE" id="PS50023">
    <property type="entry name" value="LIM_DOMAIN_2"/>
    <property type="match status" value="2"/>
</dbReference>
<keyword evidence="1 5" id="KW-0479">Metal-binding</keyword>
<keyword evidence="8" id="KW-1185">Reference proteome</keyword>
<dbReference type="PANTHER" id="PTHR46074">
    <property type="entry name" value="CYSTEINE-RICH PROTEIN CRIP FAMILY MEMBER"/>
    <property type="match status" value="1"/>
</dbReference>
<dbReference type="Gene3D" id="2.10.110.10">
    <property type="entry name" value="Cysteine Rich Protein"/>
    <property type="match status" value="2"/>
</dbReference>
<reference evidence="7" key="1">
    <citation type="submission" date="2025-08" db="UniProtKB">
        <authorList>
            <consortium name="Ensembl"/>
        </authorList>
    </citation>
    <scope>IDENTIFICATION</scope>
</reference>
<evidence type="ECO:0000313" key="7">
    <source>
        <dbReference type="Ensembl" id="ENSPSTP00000025629.1"/>
    </source>
</evidence>
<evidence type="ECO:0000256" key="4">
    <source>
        <dbReference type="ARBA" id="ARBA00023038"/>
    </source>
</evidence>